<dbReference type="GO" id="GO:0050660">
    <property type="term" value="F:flavin adenine dinucleotide binding"/>
    <property type="evidence" value="ECO:0007669"/>
    <property type="project" value="InterPro"/>
</dbReference>
<organism evidence="8 9">
    <name type="scientific">Trebonia kvetii</name>
    <dbReference type="NCBI Taxonomy" id="2480626"/>
    <lineage>
        <taxon>Bacteria</taxon>
        <taxon>Bacillati</taxon>
        <taxon>Actinomycetota</taxon>
        <taxon>Actinomycetes</taxon>
        <taxon>Streptosporangiales</taxon>
        <taxon>Treboniaceae</taxon>
        <taxon>Trebonia</taxon>
    </lineage>
</organism>
<dbReference type="InterPro" id="IPR037069">
    <property type="entry name" value="AcylCoA_DH/ox_N_sf"/>
</dbReference>
<dbReference type="InterPro" id="IPR013786">
    <property type="entry name" value="AcylCoA_DH/ox_N"/>
</dbReference>
<reference evidence="8 9" key="1">
    <citation type="submission" date="2018-11" db="EMBL/GenBank/DDBJ databases">
        <title>Trebonia kvetii gen.nov., sp.nov., a novel acidophilic actinobacterium, and proposal of the new actinobacterial family Treboniaceae fam. nov.</title>
        <authorList>
            <person name="Rapoport D."/>
            <person name="Sagova-Mareckova M."/>
            <person name="Sedlacek I."/>
            <person name="Provaznik J."/>
            <person name="Kralova S."/>
            <person name="Pavlinic D."/>
            <person name="Benes V."/>
            <person name="Kopecky J."/>
        </authorList>
    </citation>
    <scope>NUCLEOTIDE SEQUENCE [LARGE SCALE GENOMIC DNA]</scope>
    <source>
        <strain evidence="8 9">15Tr583</strain>
    </source>
</reference>
<dbReference type="SUPFAM" id="SSF56645">
    <property type="entry name" value="Acyl-CoA dehydrogenase NM domain-like"/>
    <property type="match status" value="1"/>
</dbReference>
<keyword evidence="5" id="KW-0560">Oxidoreductase</keyword>
<feature type="domain" description="Acyl-CoA dehydrogenase/oxidase N-terminal" evidence="7">
    <location>
        <begin position="6"/>
        <end position="104"/>
    </location>
</feature>
<evidence type="ECO:0000256" key="4">
    <source>
        <dbReference type="ARBA" id="ARBA00022827"/>
    </source>
</evidence>
<dbReference type="InterPro" id="IPR046373">
    <property type="entry name" value="Acyl-CoA_Oxase/DH_mid-dom_sf"/>
</dbReference>
<comment type="cofactor">
    <cofactor evidence="1">
        <name>FAD</name>
        <dbReference type="ChEBI" id="CHEBI:57692"/>
    </cofactor>
</comment>
<name>A0A6P2BW24_9ACTN</name>
<dbReference type="Gene3D" id="2.40.110.10">
    <property type="entry name" value="Butyryl-CoA Dehydrogenase, subunit A, domain 2"/>
    <property type="match status" value="1"/>
</dbReference>
<dbReference type="Proteomes" id="UP000460272">
    <property type="component" value="Unassembled WGS sequence"/>
</dbReference>
<evidence type="ECO:0000256" key="3">
    <source>
        <dbReference type="ARBA" id="ARBA00022630"/>
    </source>
</evidence>
<comment type="caution">
    <text evidence="8">The sequence shown here is derived from an EMBL/GenBank/DDBJ whole genome shotgun (WGS) entry which is preliminary data.</text>
</comment>
<dbReference type="CDD" id="cd00567">
    <property type="entry name" value="ACAD"/>
    <property type="match status" value="1"/>
</dbReference>
<dbReference type="SUPFAM" id="SSF47203">
    <property type="entry name" value="Acyl-CoA dehydrogenase C-terminal domain-like"/>
    <property type="match status" value="1"/>
</dbReference>
<sequence>MDFELTEEQAALREVSRGMLAANCPPQLVRSLASAGKDVDDKLWRRGAELGWTGLAAPEEYDGAGQGLVELCLVAEELGRAAAPGAFTDSALTALALARLGKPELVPALAAGDVKASLACHGAVAAHDDADDLVLSGRATAVQAAAAADWLLVTAASDRGSGSLAGRRLVLVERAKAAVEPRRTLDETRRWYDVVFDGLRVPATAVVAADEAQIRWLIDAAAVLSAADSLGAGERLLGMTVDYVKVREQFGRPLGSFQSVKHKVTDMLTTLKGARAATYYAAMALDAGDAEATMAASAAKAFTAEGVAALAGEALQTHGGIGFTWEHDLHLYLRRAKVNEMLFGSPAEHYERIAALME</sequence>
<dbReference type="OrthoDB" id="4684614at2"/>
<dbReference type="PANTHER" id="PTHR43884:SF20">
    <property type="entry name" value="ACYL-COA DEHYDROGENASE FADE28"/>
    <property type="match status" value="1"/>
</dbReference>
<dbReference type="Gene3D" id="1.20.140.10">
    <property type="entry name" value="Butyryl-CoA Dehydrogenase, subunit A, domain 3"/>
    <property type="match status" value="1"/>
</dbReference>
<accession>A0A6P2BW24</accession>
<evidence type="ECO:0000256" key="5">
    <source>
        <dbReference type="ARBA" id="ARBA00023002"/>
    </source>
</evidence>
<dbReference type="InterPro" id="IPR036250">
    <property type="entry name" value="AcylCo_DH-like_C"/>
</dbReference>
<dbReference type="Pfam" id="PF00441">
    <property type="entry name" value="Acyl-CoA_dh_1"/>
    <property type="match status" value="1"/>
</dbReference>
<dbReference type="EMBL" id="RPFW01000005">
    <property type="protein sequence ID" value="TVZ02491.1"/>
    <property type="molecule type" value="Genomic_DNA"/>
</dbReference>
<gene>
    <name evidence="8" type="ORF">EAS64_27255</name>
</gene>
<dbReference type="InterPro" id="IPR009100">
    <property type="entry name" value="AcylCoA_DH/oxidase_NM_dom_sf"/>
</dbReference>
<dbReference type="AlphaFoldDB" id="A0A6P2BW24"/>
<evidence type="ECO:0000259" key="7">
    <source>
        <dbReference type="Pfam" id="PF02771"/>
    </source>
</evidence>
<protein>
    <submittedName>
        <fullName evidence="8">Acyl-CoA dehydrogenase</fullName>
    </submittedName>
</protein>
<feature type="domain" description="Acyl-CoA dehydrogenase/oxidase C-terminal" evidence="6">
    <location>
        <begin position="216"/>
        <end position="355"/>
    </location>
</feature>
<dbReference type="RefSeq" id="WP_145857550.1">
    <property type="nucleotide sequence ID" value="NZ_RPFW01000005.1"/>
</dbReference>
<dbReference type="PANTHER" id="PTHR43884">
    <property type="entry name" value="ACYL-COA DEHYDROGENASE"/>
    <property type="match status" value="1"/>
</dbReference>
<evidence type="ECO:0000256" key="2">
    <source>
        <dbReference type="ARBA" id="ARBA00009347"/>
    </source>
</evidence>
<evidence type="ECO:0000313" key="8">
    <source>
        <dbReference type="EMBL" id="TVZ02491.1"/>
    </source>
</evidence>
<dbReference type="Pfam" id="PF02771">
    <property type="entry name" value="Acyl-CoA_dh_N"/>
    <property type="match status" value="1"/>
</dbReference>
<proteinExistence type="inferred from homology"/>
<dbReference type="Gene3D" id="1.10.540.10">
    <property type="entry name" value="Acyl-CoA dehydrogenase/oxidase, N-terminal domain"/>
    <property type="match status" value="1"/>
</dbReference>
<comment type="similarity">
    <text evidence="2">Belongs to the acyl-CoA dehydrogenase family.</text>
</comment>
<evidence type="ECO:0000313" key="9">
    <source>
        <dbReference type="Proteomes" id="UP000460272"/>
    </source>
</evidence>
<evidence type="ECO:0000259" key="6">
    <source>
        <dbReference type="Pfam" id="PF00441"/>
    </source>
</evidence>
<dbReference type="GO" id="GO:0003995">
    <property type="term" value="F:acyl-CoA dehydrogenase activity"/>
    <property type="evidence" value="ECO:0007669"/>
    <property type="project" value="TreeGrafter"/>
</dbReference>
<keyword evidence="3" id="KW-0285">Flavoprotein</keyword>
<evidence type="ECO:0000256" key="1">
    <source>
        <dbReference type="ARBA" id="ARBA00001974"/>
    </source>
</evidence>
<keyword evidence="9" id="KW-1185">Reference proteome</keyword>
<keyword evidence="4" id="KW-0274">FAD</keyword>
<dbReference type="InterPro" id="IPR009075">
    <property type="entry name" value="AcylCo_DH/oxidase_C"/>
</dbReference>